<evidence type="ECO:0000256" key="2">
    <source>
        <dbReference type="ARBA" id="ARBA00022723"/>
    </source>
</evidence>
<keyword evidence="5" id="KW-1185">Reference proteome</keyword>
<dbReference type="GO" id="GO:0016491">
    <property type="term" value="F:oxidoreductase activity"/>
    <property type="evidence" value="ECO:0007669"/>
    <property type="project" value="InterPro"/>
</dbReference>
<dbReference type="InterPro" id="IPR010644">
    <property type="entry name" value="ChdC/CLD"/>
</dbReference>
<dbReference type="RefSeq" id="WP_108740811.1">
    <property type="nucleotide sequence ID" value="NZ_CP020918.1"/>
</dbReference>
<accession>A0A2S1LDT4</accession>
<sequence length="182" mass="21369">MNNIIFDFIGGKTGDWKVLKTTTLAGDSLPKVTHIDKIQSSLLNRFEGLWSLKGTISNLRYTQKEEKVQLEAKQPDLGRKKATYAALIPIKKSEAWWSLAQDERRDVMEKQSKHMHHGMKYLPAIARQLFHSRDINEPFDFLTWFEFAPEDEPAFNELLGIMRKSEEWKYVEREIDIRMVRV</sequence>
<keyword evidence="3" id="KW-0408">Iron</keyword>
<dbReference type="Proteomes" id="UP000244527">
    <property type="component" value="Chromosome"/>
</dbReference>
<dbReference type="EMBL" id="CP020918">
    <property type="protein sequence ID" value="AWG21877.1"/>
    <property type="molecule type" value="Genomic_DNA"/>
</dbReference>
<dbReference type="GO" id="GO:0020037">
    <property type="term" value="F:heme binding"/>
    <property type="evidence" value="ECO:0007669"/>
    <property type="project" value="InterPro"/>
</dbReference>
<dbReference type="OrthoDB" id="9782564at2"/>
<dbReference type="Pfam" id="PF06778">
    <property type="entry name" value="Chlor_dismutase"/>
    <property type="match status" value="1"/>
</dbReference>
<dbReference type="SUPFAM" id="SSF54909">
    <property type="entry name" value="Dimeric alpha+beta barrel"/>
    <property type="match status" value="1"/>
</dbReference>
<name>A0A2S1LDT4_9FLAO</name>
<dbReference type="AlphaFoldDB" id="A0A2S1LDT4"/>
<evidence type="ECO:0000313" key="5">
    <source>
        <dbReference type="Proteomes" id="UP000244527"/>
    </source>
</evidence>
<protein>
    <submittedName>
        <fullName evidence="4">Chlorite dismutase</fullName>
    </submittedName>
</protein>
<evidence type="ECO:0000256" key="3">
    <source>
        <dbReference type="ARBA" id="ARBA00023004"/>
    </source>
</evidence>
<dbReference type="GO" id="GO:0046872">
    <property type="term" value="F:metal ion binding"/>
    <property type="evidence" value="ECO:0007669"/>
    <property type="project" value="UniProtKB-KW"/>
</dbReference>
<organism evidence="4 5">
    <name type="scientific">Flavobacterium faecale</name>
    <dbReference type="NCBI Taxonomy" id="1355330"/>
    <lineage>
        <taxon>Bacteria</taxon>
        <taxon>Pseudomonadati</taxon>
        <taxon>Bacteroidota</taxon>
        <taxon>Flavobacteriia</taxon>
        <taxon>Flavobacteriales</taxon>
        <taxon>Flavobacteriaceae</taxon>
        <taxon>Flavobacterium</taxon>
    </lineage>
</organism>
<proteinExistence type="predicted"/>
<dbReference type="KEGG" id="ffa:FFWV33_10220"/>
<reference evidence="4 5" key="1">
    <citation type="submission" date="2017-04" db="EMBL/GenBank/DDBJ databases">
        <title>Compelte genome sequence of WV33.</title>
        <authorList>
            <person name="Lee P.C."/>
        </authorList>
    </citation>
    <scope>NUCLEOTIDE SEQUENCE [LARGE SCALE GENOMIC DNA]</scope>
    <source>
        <strain evidence="4 5">WV33</strain>
    </source>
</reference>
<evidence type="ECO:0000256" key="1">
    <source>
        <dbReference type="ARBA" id="ARBA00022617"/>
    </source>
</evidence>
<keyword evidence="1" id="KW-0349">Heme</keyword>
<gene>
    <name evidence="4" type="ORF">FFWV33_10220</name>
</gene>
<dbReference type="Gene3D" id="3.30.70.3420">
    <property type="match status" value="1"/>
</dbReference>
<dbReference type="InterPro" id="IPR011008">
    <property type="entry name" value="Dimeric_a/b-barrel"/>
</dbReference>
<keyword evidence="2" id="KW-0479">Metal-binding</keyword>
<evidence type="ECO:0000313" key="4">
    <source>
        <dbReference type="EMBL" id="AWG21877.1"/>
    </source>
</evidence>